<feature type="transmembrane region" description="Helical" evidence="7">
    <location>
        <begin position="252"/>
        <end position="274"/>
    </location>
</feature>
<feature type="transmembrane region" description="Helical" evidence="7">
    <location>
        <begin position="7"/>
        <end position="26"/>
    </location>
</feature>
<dbReference type="SUPFAM" id="SSF48452">
    <property type="entry name" value="TPR-like"/>
    <property type="match status" value="1"/>
</dbReference>
<sequence length="704" mass="76497">MKKSPLNTIITVAVSLLSFLVPLFFLPFTFEFFEFNKLVLISVFTLILFVLYAVKGLVEGRLIIAKSPINLGFLALILVIIASTIFSQNWIGSLIGTHGRYAPSLLITLILFLLMNLVASISTDSGAFKNFLRSLHAGLLLSAIIGFIRYLAGSNLASTLPDFIKYRTFSTLGSPTMLTTVSAVVVSLTLAKAFAKRETSKANVIFWISFVLSIVALANVAFISTLAGWATLLIGFVTVLIMNRKAISGKGLLAFAILGIVTVFFGVISFVPSIRKSFNLPTDYQREVSLSVKESWIIASSSVRDFPIFGSGLSTFDIDFSRYKSLGFNATPFWSVSFDRPFNEFFQIIATLGIAGALVVTFLASKVYKEIKVSANNNPEAVILVVVTAGSLLFSYGASVSLFILIVALGLLIAGNNPEKAKSSELIPSSAPLIALAFSAIFLLTGLYATTRIYGAEVYYRKAVVSGAKNDALETYTNIRKSVAWFPFFDAYRRDYARVNLTLANLIATKKDLNDNDKSNIQQLLSQSLRESLFVSETLGPNVVANWELRASVYRNLLGTAQNADTWAESSYQKVIGLDPLNPMPRLNLGGLYFSAENYNAAIGSFSTAVNLKRDFANAHYNLAYALAAAGDKVNAKSEFEVAKSLVAVDSADYKAVEEQIQALGETGEEEEKPTVESIQGEEPVPQAPLSEPTEEATTSASGQ</sequence>
<keyword evidence="2 7" id="KW-0812">Transmembrane</keyword>
<dbReference type="GO" id="GO:0016020">
    <property type="term" value="C:membrane"/>
    <property type="evidence" value="ECO:0007669"/>
    <property type="project" value="UniProtKB-SubCell"/>
</dbReference>
<dbReference type="Gene3D" id="1.25.40.10">
    <property type="entry name" value="Tetratricopeptide repeat domain"/>
    <property type="match status" value="1"/>
</dbReference>
<evidence type="ECO:0000256" key="3">
    <source>
        <dbReference type="ARBA" id="ARBA00022989"/>
    </source>
</evidence>
<keyword evidence="5" id="KW-0802">TPR repeat</keyword>
<feature type="transmembrane region" description="Helical" evidence="7">
    <location>
        <begin position="38"/>
        <end position="58"/>
    </location>
</feature>
<name>A0A2M7TD93_UNCKA</name>
<feature type="transmembrane region" description="Helical" evidence="7">
    <location>
        <begin position="101"/>
        <end position="119"/>
    </location>
</feature>
<comment type="subcellular location">
    <subcellularLocation>
        <location evidence="1">Membrane</location>
        <topology evidence="1">Multi-pass membrane protein</topology>
    </subcellularLocation>
</comment>
<evidence type="ECO:0000259" key="8">
    <source>
        <dbReference type="Pfam" id="PF04932"/>
    </source>
</evidence>
<proteinExistence type="predicted"/>
<feature type="transmembrane region" description="Helical" evidence="7">
    <location>
        <begin position="70"/>
        <end position="95"/>
    </location>
</feature>
<accession>A0A2M7TD93</accession>
<evidence type="ECO:0000256" key="6">
    <source>
        <dbReference type="SAM" id="MobiDB-lite"/>
    </source>
</evidence>
<feature type="repeat" description="TPR" evidence="5">
    <location>
        <begin position="583"/>
        <end position="616"/>
    </location>
</feature>
<feature type="transmembrane region" description="Helical" evidence="7">
    <location>
        <begin position="131"/>
        <end position="152"/>
    </location>
</feature>
<feature type="domain" description="O-antigen ligase-related" evidence="8">
    <location>
        <begin position="213"/>
        <end position="360"/>
    </location>
</feature>
<dbReference type="InterPro" id="IPR019734">
    <property type="entry name" value="TPR_rpt"/>
</dbReference>
<organism evidence="9 10">
    <name type="scientific">candidate division WWE3 bacterium CG_4_10_14_0_2_um_filter_42_7</name>
    <dbReference type="NCBI Taxonomy" id="1975073"/>
    <lineage>
        <taxon>Bacteria</taxon>
        <taxon>Katanobacteria</taxon>
    </lineage>
</organism>
<evidence type="ECO:0000256" key="4">
    <source>
        <dbReference type="ARBA" id="ARBA00023136"/>
    </source>
</evidence>
<dbReference type="PANTHER" id="PTHR37422">
    <property type="entry name" value="TEICHURONIC ACID BIOSYNTHESIS PROTEIN TUAE"/>
    <property type="match status" value="1"/>
</dbReference>
<feature type="transmembrane region" description="Helical" evidence="7">
    <location>
        <begin position="380"/>
        <end position="413"/>
    </location>
</feature>
<keyword evidence="4 7" id="KW-0472">Membrane</keyword>
<evidence type="ECO:0000256" key="2">
    <source>
        <dbReference type="ARBA" id="ARBA00022692"/>
    </source>
</evidence>
<dbReference type="InterPro" id="IPR007016">
    <property type="entry name" value="O-antigen_ligase-rel_domated"/>
</dbReference>
<evidence type="ECO:0000256" key="1">
    <source>
        <dbReference type="ARBA" id="ARBA00004141"/>
    </source>
</evidence>
<evidence type="ECO:0000256" key="7">
    <source>
        <dbReference type="SAM" id="Phobius"/>
    </source>
</evidence>
<keyword evidence="3 7" id="KW-1133">Transmembrane helix</keyword>
<dbReference type="InterPro" id="IPR051533">
    <property type="entry name" value="WaaL-like"/>
</dbReference>
<comment type="caution">
    <text evidence="9">The sequence shown here is derived from an EMBL/GenBank/DDBJ whole genome shotgun (WGS) entry which is preliminary data.</text>
</comment>
<dbReference type="AlphaFoldDB" id="A0A2M7TD93"/>
<evidence type="ECO:0000313" key="10">
    <source>
        <dbReference type="Proteomes" id="UP000229915"/>
    </source>
</evidence>
<reference evidence="10" key="1">
    <citation type="submission" date="2017-09" db="EMBL/GenBank/DDBJ databases">
        <title>Depth-based differentiation of microbial function through sediment-hosted aquifers and enrichment of novel symbionts in the deep terrestrial subsurface.</title>
        <authorList>
            <person name="Probst A.J."/>
            <person name="Ladd B."/>
            <person name="Jarett J.K."/>
            <person name="Geller-Mcgrath D.E."/>
            <person name="Sieber C.M.K."/>
            <person name="Emerson J.B."/>
            <person name="Anantharaman K."/>
            <person name="Thomas B.C."/>
            <person name="Malmstrom R."/>
            <person name="Stieglmeier M."/>
            <person name="Klingl A."/>
            <person name="Woyke T."/>
            <person name="Ryan C.M."/>
            <person name="Banfield J.F."/>
        </authorList>
    </citation>
    <scope>NUCLEOTIDE SEQUENCE [LARGE SCALE GENOMIC DNA]</scope>
</reference>
<feature type="transmembrane region" description="Helical" evidence="7">
    <location>
        <begin position="172"/>
        <end position="190"/>
    </location>
</feature>
<dbReference type="Pfam" id="PF13414">
    <property type="entry name" value="TPR_11"/>
    <property type="match status" value="1"/>
</dbReference>
<dbReference type="PROSITE" id="PS50005">
    <property type="entry name" value="TPR"/>
    <property type="match status" value="1"/>
</dbReference>
<dbReference type="InterPro" id="IPR011990">
    <property type="entry name" value="TPR-like_helical_dom_sf"/>
</dbReference>
<gene>
    <name evidence="9" type="ORF">COY33_01570</name>
</gene>
<feature type="region of interest" description="Disordered" evidence="6">
    <location>
        <begin position="663"/>
        <end position="704"/>
    </location>
</feature>
<evidence type="ECO:0000313" key="9">
    <source>
        <dbReference type="EMBL" id="PIZ43385.1"/>
    </source>
</evidence>
<dbReference type="Pfam" id="PF04932">
    <property type="entry name" value="Wzy_C"/>
    <property type="match status" value="1"/>
</dbReference>
<feature type="transmembrane region" description="Helical" evidence="7">
    <location>
        <begin position="433"/>
        <end position="451"/>
    </location>
</feature>
<feature type="transmembrane region" description="Helical" evidence="7">
    <location>
        <begin position="345"/>
        <end position="368"/>
    </location>
</feature>
<feature type="transmembrane region" description="Helical" evidence="7">
    <location>
        <begin position="226"/>
        <end position="243"/>
    </location>
</feature>
<dbReference type="Proteomes" id="UP000229915">
    <property type="component" value="Unassembled WGS sequence"/>
</dbReference>
<dbReference type="PANTHER" id="PTHR37422:SF23">
    <property type="entry name" value="TEICHURONIC ACID BIOSYNTHESIS PROTEIN TUAE"/>
    <property type="match status" value="1"/>
</dbReference>
<protein>
    <recommendedName>
        <fullName evidence="8">O-antigen ligase-related domain-containing protein</fullName>
    </recommendedName>
</protein>
<feature type="transmembrane region" description="Helical" evidence="7">
    <location>
        <begin position="202"/>
        <end position="220"/>
    </location>
</feature>
<dbReference type="EMBL" id="PFNK01000043">
    <property type="protein sequence ID" value="PIZ43385.1"/>
    <property type="molecule type" value="Genomic_DNA"/>
</dbReference>
<evidence type="ECO:0000256" key="5">
    <source>
        <dbReference type="PROSITE-ProRule" id="PRU00339"/>
    </source>
</evidence>